<dbReference type="EMBL" id="AWWV01006734">
    <property type="protein sequence ID" value="OMO99990.1"/>
    <property type="molecule type" value="Genomic_DNA"/>
</dbReference>
<protein>
    <submittedName>
        <fullName evidence="1">Uncharacterized protein</fullName>
    </submittedName>
</protein>
<evidence type="ECO:0000313" key="2">
    <source>
        <dbReference type="Proteomes" id="UP000188268"/>
    </source>
</evidence>
<accession>A0A1R3JYU4</accession>
<name>A0A1R3JYU4_COCAP</name>
<organism evidence="1 2">
    <name type="scientific">Corchorus capsularis</name>
    <name type="common">Jute</name>
    <dbReference type="NCBI Taxonomy" id="210143"/>
    <lineage>
        <taxon>Eukaryota</taxon>
        <taxon>Viridiplantae</taxon>
        <taxon>Streptophyta</taxon>
        <taxon>Embryophyta</taxon>
        <taxon>Tracheophyta</taxon>
        <taxon>Spermatophyta</taxon>
        <taxon>Magnoliopsida</taxon>
        <taxon>eudicotyledons</taxon>
        <taxon>Gunneridae</taxon>
        <taxon>Pentapetalae</taxon>
        <taxon>rosids</taxon>
        <taxon>malvids</taxon>
        <taxon>Malvales</taxon>
        <taxon>Malvaceae</taxon>
        <taxon>Grewioideae</taxon>
        <taxon>Apeibeae</taxon>
        <taxon>Corchorus</taxon>
    </lineage>
</organism>
<evidence type="ECO:0000313" key="1">
    <source>
        <dbReference type="EMBL" id="OMO99990.1"/>
    </source>
</evidence>
<keyword evidence="2" id="KW-1185">Reference proteome</keyword>
<gene>
    <name evidence="1" type="ORF">CCACVL1_03510</name>
</gene>
<dbReference type="Proteomes" id="UP000188268">
    <property type="component" value="Unassembled WGS sequence"/>
</dbReference>
<proteinExistence type="predicted"/>
<sequence>MAICARVTGNGGGGLWRWQKLLGMFRCMQET</sequence>
<dbReference type="AlphaFoldDB" id="A0A1R3JYU4"/>
<reference evidence="1 2" key="1">
    <citation type="submission" date="2013-09" db="EMBL/GenBank/DDBJ databases">
        <title>Corchorus capsularis genome sequencing.</title>
        <authorList>
            <person name="Alam M."/>
            <person name="Haque M.S."/>
            <person name="Islam M.S."/>
            <person name="Emdad E.M."/>
            <person name="Islam M.M."/>
            <person name="Ahmed B."/>
            <person name="Halim A."/>
            <person name="Hossen Q.M.M."/>
            <person name="Hossain M.Z."/>
            <person name="Ahmed R."/>
            <person name="Khan M.M."/>
            <person name="Islam R."/>
            <person name="Rashid M.M."/>
            <person name="Khan S.A."/>
            <person name="Rahman M.S."/>
            <person name="Alam M."/>
        </authorList>
    </citation>
    <scope>NUCLEOTIDE SEQUENCE [LARGE SCALE GENOMIC DNA]</scope>
    <source>
        <strain evidence="2">cv. CVL-1</strain>
        <tissue evidence="1">Whole seedling</tissue>
    </source>
</reference>
<dbReference type="Gramene" id="OMO99990">
    <property type="protein sequence ID" value="OMO99990"/>
    <property type="gene ID" value="CCACVL1_03510"/>
</dbReference>
<comment type="caution">
    <text evidence="1">The sequence shown here is derived from an EMBL/GenBank/DDBJ whole genome shotgun (WGS) entry which is preliminary data.</text>
</comment>